<reference evidence="2" key="1">
    <citation type="submission" date="2017-04" db="EMBL/GenBank/DDBJ databases">
        <title>Function of individual gut microbiota members based on whole genome sequencing of pure cultures obtained from chicken caecum.</title>
        <authorList>
            <person name="Medvecky M."/>
            <person name="Cejkova D."/>
            <person name="Polansky O."/>
            <person name="Karasova D."/>
            <person name="Kubasova T."/>
            <person name="Cizek A."/>
            <person name="Rychlik I."/>
        </authorList>
    </citation>
    <scope>NUCLEOTIDE SEQUENCE [LARGE SCALE GENOMIC DNA]</scope>
    <source>
        <strain evidence="2">An179</strain>
    </source>
</reference>
<dbReference type="Proteomes" id="UP000195326">
    <property type="component" value="Unassembled WGS sequence"/>
</dbReference>
<protein>
    <submittedName>
        <fullName evidence="1">Uncharacterized protein</fullName>
    </submittedName>
</protein>
<dbReference type="AlphaFoldDB" id="A0A1Y4LT76"/>
<evidence type="ECO:0000313" key="2">
    <source>
        <dbReference type="Proteomes" id="UP000195326"/>
    </source>
</evidence>
<gene>
    <name evidence="1" type="ORF">B5F15_08360</name>
</gene>
<organism evidence="1 2">
    <name type="scientific">Butyricicoccus pullicaecorum</name>
    <dbReference type="NCBI Taxonomy" id="501571"/>
    <lineage>
        <taxon>Bacteria</taxon>
        <taxon>Bacillati</taxon>
        <taxon>Bacillota</taxon>
        <taxon>Clostridia</taxon>
        <taxon>Eubacteriales</taxon>
        <taxon>Butyricicoccaceae</taxon>
        <taxon>Butyricicoccus</taxon>
    </lineage>
</organism>
<comment type="caution">
    <text evidence="1">The sequence shown here is derived from an EMBL/GenBank/DDBJ whole genome shotgun (WGS) entry which is preliminary data.</text>
</comment>
<name>A0A1Y4LT76_9FIRM</name>
<evidence type="ECO:0000313" key="1">
    <source>
        <dbReference type="EMBL" id="OUP58201.1"/>
    </source>
</evidence>
<dbReference type="EMBL" id="NFKL01000010">
    <property type="protein sequence ID" value="OUP58201.1"/>
    <property type="molecule type" value="Genomic_DNA"/>
</dbReference>
<accession>A0A1Y4LT76</accession>
<proteinExistence type="predicted"/>
<sequence length="85" mass="9950">MGKYKRLEVFYLSKPVYTADKPSDCHYCYFWTNGRKGCRLGRNNCYYLISLPPKPKSECDGCPYGRDHPCIGWCTKKVMREVGLR</sequence>